<evidence type="ECO:0000256" key="8">
    <source>
        <dbReference type="PROSITE-ProRule" id="PRU00221"/>
    </source>
</evidence>
<dbReference type="STRING" id="56408.A0A1E5R7F5"/>
<dbReference type="PROSITE" id="PS50082">
    <property type="entry name" value="WD_REPEATS_2"/>
    <property type="match status" value="1"/>
</dbReference>
<evidence type="ECO:0000256" key="7">
    <source>
        <dbReference type="ARBA" id="ARBA00023242"/>
    </source>
</evidence>
<keyword evidence="11" id="KW-1185">Reference proteome</keyword>
<keyword evidence="3" id="KW-0698">rRNA processing</keyword>
<dbReference type="SUPFAM" id="SSF50978">
    <property type="entry name" value="WD40 repeat-like"/>
    <property type="match status" value="2"/>
</dbReference>
<organism evidence="10 11">
    <name type="scientific">Hanseniaspora osmophila</name>
    <dbReference type="NCBI Taxonomy" id="56408"/>
    <lineage>
        <taxon>Eukaryota</taxon>
        <taxon>Fungi</taxon>
        <taxon>Dikarya</taxon>
        <taxon>Ascomycota</taxon>
        <taxon>Saccharomycotina</taxon>
        <taxon>Saccharomycetes</taxon>
        <taxon>Saccharomycodales</taxon>
        <taxon>Saccharomycodaceae</taxon>
        <taxon>Hanseniaspora</taxon>
    </lineage>
</organism>
<feature type="repeat" description="WD" evidence="8">
    <location>
        <begin position="302"/>
        <end position="343"/>
    </location>
</feature>
<accession>A0A1E5R7F5</accession>
<dbReference type="PANTHER" id="PTHR44215:SF1">
    <property type="entry name" value="WD REPEAT-CONTAINING PROTEIN 75"/>
    <property type="match status" value="1"/>
</dbReference>
<comment type="subcellular location">
    <subcellularLocation>
        <location evidence="1">Nucleus</location>
        <location evidence="1">Nucleolus</location>
    </subcellularLocation>
</comment>
<evidence type="ECO:0000256" key="5">
    <source>
        <dbReference type="ARBA" id="ARBA00022737"/>
    </source>
</evidence>
<dbReference type="GO" id="GO:0006364">
    <property type="term" value="P:rRNA processing"/>
    <property type="evidence" value="ECO:0007669"/>
    <property type="project" value="UniProtKB-KW"/>
</dbReference>
<dbReference type="InterPro" id="IPR053826">
    <property type="entry name" value="WDR75"/>
</dbReference>
<dbReference type="InterPro" id="IPR036322">
    <property type="entry name" value="WD40_repeat_dom_sf"/>
</dbReference>
<evidence type="ECO:0000256" key="4">
    <source>
        <dbReference type="ARBA" id="ARBA00022574"/>
    </source>
</evidence>
<dbReference type="GO" id="GO:0032040">
    <property type="term" value="C:small-subunit processome"/>
    <property type="evidence" value="ECO:0007669"/>
    <property type="project" value="InterPro"/>
</dbReference>
<dbReference type="InParanoid" id="A0A1E5R7F5"/>
<dbReference type="GO" id="GO:2000234">
    <property type="term" value="P:positive regulation of rRNA processing"/>
    <property type="evidence" value="ECO:0007669"/>
    <property type="project" value="TreeGrafter"/>
</dbReference>
<dbReference type="Pfam" id="PF23869">
    <property type="entry name" value="Beta-prop_WDR75_1st"/>
    <property type="match status" value="1"/>
</dbReference>
<protein>
    <submittedName>
        <fullName evidence="10">NET1-associated nuclear protein 1</fullName>
    </submittedName>
</protein>
<dbReference type="InterPro" id="IPR057644">
    <property type="entry name" value="Beta-prop_WDR75_2nd"/>
</dbReference>
<dbReference type="InterPro" id="IPR015943">
    <property type="entry name" value="WD40/YVTN_repeat-like_dom_sf"/>
</dbReference>
<dbReference type="Pfam" id="PF23769">
    <property type="entry name" value="Beta-prop_WDR75_2nd"/>
    <property type="match status" value="1"/>
</dbReference>
<evidence type="ECO:0000313" key="10">
    <source>
        <dbReference type="EMBL" id="OEJ82839.1"/>
    </source>
</evidence>
<comment type="caution">
    <text evidence="10">The sequence shown here is derived from an EMBL/GenBank/DDBJ whole genome shotgun (WGS) entry which is preliminary data.</text>
</comment>
<dbReference type="PROSITE" id="PS50294">
    <property type="entry name" value="WD_REPEATS_REGION"/>
    <property type="match status" value="1"/>
</dbReference>
<dbReference type="AlphaFoldDB" id="A0A1E5R7F5"/>
<keyword evidence="6" id="KW-0804">Transcription</keyword>
<keyword evidence="7" id="KW-0539">Nucleus</keyword>
<proteinExistence type="predicted"/>
<keyword evidence="2" id="KW-0690">Ribosome biogenesis</keyword>
<dbReference type="PANTHER" id="PTHR44215">
    <property type="entry name" value="WD REPEAT-CONTAINING PROTEIN 75"/>
    <property type="match status" value="1"/>
</dbReference>
<dbReference type="GO" id="GO:0003723">
    <property type="term" value="F:RNA binding"/>
    <property type="evidence" value="ECO:0007669"/>
    <property type="project" value="InterPro"/>
</dbReference>
<reference evidence="11" key="1">
    <citation type="journal article" date="2016" name="Genome Announc.">
        <title>Genome sequences of three species of Hanseniaspora isolated from spontaneous wine fermentations.</title>
        <authorList>
            <person name="Sternes P.R."/>
            <person name="Lee D."/>
            <person name="Kutyna D.R."/>
            <person name="Borneman A.R."/>
        </authorList>
    </citation>
    <scope>NUCLEOTIDE SEQUENCE [LARGE SCALE GENOMIC DNA]</scope>
    <source>
        <strain evidence="11">AWRI3579</strain>
    </source>
</reference>
<keyword evidence="5" id="KW-0677">Repeat</keyword>
<dbReference type="GO" id="GO:0045943">
    <property type="term" value="P:positive regulation of transcription by RNA polymerase I"/>
    <property type="evidence" value="ECO:0007669"/>
    <property type="project" value="InterPro"/>
</dbReference>
<sequence>MSDSNKYSLSVVSGGRLRFPRAFELTYSINKCSNNHNGYLSKDCRHYIVPFNNMLKVYSLETRQCVKTFKYLNNQILQNIFDNNAKRDIEVVHIDFEVTDLNEERLVLYTNYFQKIDLKYRGKLEYSEPLKVEQLRKPEGASKLIKVFANALLVETPDSLQIFANSFGQETENTTFEPLRSFPLNTISKYCWSNNEQQLCVISQIFINDDSKKESKKANRNKHKKKNANGQLKKITTLNLDNLKETMDYTISNTTQSQSVNATIISSVAINNEADQVAIGFASGVINLLTLSNDEPPSTRLMKWHIDSVVSLAFEQSGQYLISGGWEKVLCFWSLKNSNTQQFLPRLNGVVVNVTSLNIPGYHSSTQNGLISVMMQYADNETMSDYQIIVVDTSDLQSKLSCNGPLAMFENNSQYRKPISAINTGGMLKHKCNAAFQQNGLKKKDVTIKPFVIEPTSKNLLYFPHAAGMCVYDLNKNEQLKYQNLSFNVTSSMGKVRYEHENIVEPQIQQLKFNSDGNWLVSYEIQEQPQGLISSKDTQYALKFWNYNQTTNDWVLQTKISNPHGEKTPVVEIAPHLTRKNCFVTCDNQGGLKMWGIVDEKFMRWGLIDMKLASSNSQSSFISVCFSKDGSLIFQSFNDKLYIMDSSNFNKVGDQNFLQLDSNIQSMVLTSNNENLIICTMTSILCYNLLLGESTTGYDIYSYLNTENGASSTKATSATPLYRPGNMKKLLAIDEKTSNVAVVFNMSNNTSKVMIFNESLTEIISTFDYEENISCINWNHDDTFVFVDAQSRIGVITAVGLQGFALDENSAAKYYNGLNNESKHSMGTRIKTDMNEEEFNRDLKVLSKKASDFVKKTASSKNSSVDEEDLVSGAKASKTLNSNTFMGLFDTIENVQMETLFDSVAKILSV</sequence>
<dbReference type="OrthoDB" id="4096at2759"/>
<name>A0A1E5R7F5_9ASCO</name>
<dbReference type="InterPro" id="IPR001680">
    <property type="entry name" value="WD40_rpt"/>
</dbReference>
<evidence type="ECO:0000313" key="11">
    <source>
        <dbReference type="Proteomes" id="UP000095728"/>
    </source>
</evidence>
<dbReference type="FunCoup" id="A0A1E5R7F5">
    <property type="interactions" value="447"/>
</dbReference>
<evidence type="ECO:0000256" key="3">
    <source>
        <dbReference type="ARBA" id="ARBA00022552"/>
    </source>
</evidence>
<evidence type="ECO:0000256" key="1">
    <source>
        <dbReference type="ARBA" id="ARBA00004604"/>
    </source>
</evidence>
<feature type="domain" description="WD repeat-containing protein 75 second beta-propeller" evidence="9">
    <location>
        <begin position="452"/>
        <end position="690"/>
    </location>
</feature>
<evidence type="ECO:0000256" key="6">
    <source>
        <dbReference type="ARBA" id="ARBA00023163"/>
    </source>
</evidence>
<dbReference type="Gene3D" id="2.130.10.10">
    <property type="entry name" value="YVTN repeat-like/Quinoprotein amine dehydrogenase"/>
    <property type="match status" value="2"/>
</dbReference>
<gene>
    <name evidence="10" type="ORF">AWRI3579_g3373</name>
</gene>
<evidence type="ECO:0000259" key="9">
    <source>
        <dbReference type="Pfam" id="PF23769"/>
    </source>
</evidence>
<dbReference type="EMBL" id="LPNM01000009">
    <property type="protein sequence ID" value="OEJ82839.1"/>
    <property type="molecule type" value="Genomic_DNA"/>
</dbReference>
<keyword evidence="4 8" id="KW-0853">WD repeat</keyword>
<evidence type="ECO:0000256" key="2">
    <source>
        <dbReference type="ARBA" id="ARBA00022517"/>
    </source>
</evidence>
<dbReference type="Proteomes" id="UP000095728">
    <property type="component" value="Unassembled WGS sequence"/>
</dbReference>